<evidence type="ECO:0000313" key="2">
    <source>
        <dbReference type="EMBL" id="NEH90742.1"/>
    </source>
</evidence>
<comment type="caution">
    <text evidence="2">The sequence shown here is derived from an EMBL/GenBank/DDBJ whole genome shotgun (WGS) entry which is preliminary data.</text>
</comment>
<dbReference type="Proteomes" id="UP000468864">
    <property type="component" value="Unassembled WGS sequence"/>
</dbReference>
<dbReference type="RefSeq" id="WP_163875656.1">
    <property type="nucleotide sequence ID" value="NZ_WUEP01000003.1"/>
</dbReference>
<accession>A0A6N9ZB31</accession>
<protein>
    <submittedName>
        <fullName evidence="2">Uncharacterized protein</fullName>
    </submittedName>
</protein>
<sequence length="128" mass="14335">MSSLEERLRRIAEEKQRIADEEAAMRDEALAELEKVVEEIEALEKRKEQLEIFLGLEEGPQRAGHGQILQLCVRAITESGGGLTTGEVKEAIEKFMPGMKLSSVPASLSRAASMGRLRRDEFGRYFLS</sequence>
<proteinExistence type="predicted"/>
<feature type="coiled-coil region" evidence="1">
    <location>
        <begin position="1"/>
        <end position="53"/>
    </location>
</feature>
<dbReference type="AlphaFoldDB" id="A0A6N9ZB31"/>
<name>A0A6N9ZB31_9HYPH</name>
<evidence type="ECO:0000256" key="1">
    <source>
        <dbReference type="SAM" id="Coils"/>
    </source>
</evidence>
<gene>
    <name evidence="2" type="ORF">GR206_06735</name>
</gene>
<keyword evidence="1" id="KW-0175">Coiled coil</keyword>
<organism evidence="2 3">
    <name type="scientific">Rhizobium laguerreae</name>
    <dbReference type="NCBI Taxonomy" id="1076926"/>
    <lineage>
        <taxon>Bacteria</taxon>
        <taxon>Pseudomonadati</taxon>
        <taxon>Pseudomonadota</taxon>
        <taxon>Alphaproteobacteria</taxon>
        <taxon>Hyphomicrobiales</taxon>
        <taxon>Rhizobiaceae</taxon>
        <taxon>Rhizobium/Agrobacterium group</taxon>
        <taxon>Rhizobium</taxon>
    </lineage>
</organism>
<evidence type="ECO:0000313" key="3">
    <source>
        <dbReference type="Proteomes" id="UP000468864"/>
    </source>
</evidence>
<dbReference type="EMBL" id="WUEP01000003">
    <property type="protein sequence ID" value="NEH90742.1"/>
    <property type="molecule type" value="Genomic_DNA"/>
</dbReference>
<reference evidence="2 3" key="1">
    <citation type="submission" date="2019-12" db="EMBL/GenBank/DDBJ databases">
        <title>Rhizobium genotypes associated with high levels of biological nitrogen fixation by grain legumes in a temperate-maritime cropping system.</title>
        <authorList>
            <person name="Maluk M."/>
            <person name="Francesc Ferrando Molina F."/>
            <person name="Lopez Del Egido L."/>
            <person name="Lafos M."/>
            <person name="Langarica-Fuentes A."/>
            <person name="Gebre Yohannes G."/>
            <person name="Young M.W."/>
            <person name="Martin P."/>
            <person name="Gantlett R."/>
            <person name="Kenicer G."/>
            <person name="Hawes C."/>
            <person name="Begg G.S."/>
            <person name="Quilliam R.S."/>
            <person name="Squire G.R."/>
            <person name="Poole P.S."/>
            <person name="Young P.W."/>
            <person name="Iannetta P.M."/>
            <person name="James E.K."/>
        </authorList>
    </citation>
    <scope>NUCLEOTIDE SEQUENCE [LARGE SCALE GENOMIC DNA]</scope>
    <source>
        <strain evidence="2 3">JHI2449</strain>
    </source>
</reference>